<sequence length="242" mass="26638">MLDSFAAISIFAATLKSPIESIFSSYLPQEQALEKFINQDEITKIAAIQNQVVTNESTLETIKLGIPYINQKEALIGTQYEQIGGSACGPATIAMALNYANEKIDLESVITKLPGTVYVKGKMFYDLMSGPKYFGYSAVPIESGVDKIYGVLKSGNPILMNIQNYDGITGHEIVVVGIKNYDRANKTAEALIAHDPFREAYREFKILNDSTLEQPEGYYLPIGILKPFYIVKSALASTDVVK</sequence>
<dbReference type="AlphaFoldDB" id="A0A7C4XNB0"/>
<proteinExistence type="predicted"/>
<reference evidence="2" key="1">
    <citation type="journal article" date="2020" name="mSystems">
        <title>Genome- and Community-Level Interaction Insights into Carbon Utilization and Element Cycling Functions of Hydrothermarchaeota in Hydrothermal Sediment.</title>
        <authorList>
            <person name="Zhou Z."/>
            <person name="Liu Y."/>
            <person name="Xu W."/>
            <person name="Pan J."/>
            <person name="Luo Z.H."/>
            <person name="Li M."/>
        </authorList>
    </citation>
    <scope>NUCLEOTIDE SEQUENCE [LARGE SCALE GENOMIC DNA]</scope>
    <source>
        <strain evidence="2">SpSt-417</strain>
    </source>
</reference>
<organism evidence="2">
    <name type="scientific">candidate division WWE3 bacterium</name>
    <dbReference type="NCBI Taxonomy" id="2053526"/>
    <lineage>
        <taxon>Bacteria</taxon>
        <taxon>Katanobacteria</taxon>
    </lineage>
</organism>
<gene>
    <name evidence="2" type="ORF">ENR63_01035</name>
</gene>
<name>A0A7C4XNB0_UNCKA</name>
<feature type="domain" description="Peptidase C39-like" evidence="1">
    <location>
        <begin position="64"/>
        <end position="196"/>
    </location>
</feature>
<accession>A0A7C4XNB0</accession>
<dbReference type="EMBL" id="DSRT01000055">
    <property type="protein sequence ID" value="HGW29493.1"/>
    <property type="molecule type" value="Genomic_DNA"/>
</dbReference>
<comment type="caution">
    <text evidence="2">The sequence shown here is derived from an EMBL/GenBank/DDBJ whole genome shotgun (WGS) entry which is preliminary data.</text>
</comment>
<dbReference type="InterPro" id="IPR039564">
    <property type="entry name" value="Peptidase_C39-like"/>
</dbReference>
<dbReference type="Pfam" id="PF13529">
    <property type="entry name" value="Peptidase_C39_2"/>
    <property type="match status" value="1"/>
</dbReference>
<dbReference type="Gene3D" id="3.90.70.10">
    <property type="entry name" value="Cysteine proteinases"/>
    <property type="match status" value="1"/>
</dbReference>
<evidence type="ECO:0000313" key="2">
    <source>
        <dbReference type="EMBL" id="HGW29493.1"/>
    </source>
</evidence>
<evidence type="ECO:0000259" key="1">
    <source>
        <dbReference type="Pfam" id="PF13529"/>
    </source>
</evidence>
<protein>
    <recommendedName>
        <fullName evidence="1">Peptidase C39-like domain-containing protein</fullName>
    </recommendedName>
</protein>